<organism evidence="2 3">
    <name type="scientific">Cellulomonas chitinilytica</name>
    <dbReference type="NCBI Taxonomy" id="398759"/>
    <lineage>
        <taxon>Bacteria</taxon>
        <taxon>Bacillati</taxon>
        <taxon>Actinomycetota</taxon>
        <taxon>Actinomycetes</taxon>
        <taxon>Micrococcales</taxon>
        <taxon>Cellulomonadaceae</taxon>
        <taxon>Cellulomonas</taxon>
    </lineage>
</organism>
<feature type="compositionally biased region" description="Basic and acidic residues" evidence="1">
    <location>
        <begin position="40"/>
        <end position="57"/>
    </location>
</feature>
<evidence type="ECO:0000313" key="2">
    <source>
        <dbReference type="EMBL" id="GIG23740.1"/>
    </source>
</evidence>
<dbReference type="AlphaFoldDB" id="A0A919P6P5"/>
<accession>A0A919P6P5</accession>
<feature type="compositionally biased region" description="Basic and acidic residues" evidence="1">
    <location>
        <begin position="1"/>
        <end position="12"/>
    </location>
</feature>
<name>A0A919P6P5_9CELL</name>
<gene>
    <name evidence="2" type="ORF">Cch01nite_44640</name>
</gene>
<evidence type="ECO:0000256" key="1">
    <source>
        <dbReference type="SAM" id="MobiDB-lite"/>
    </source>
</evidence>
<feature type="region of interest" description="Disordered" evidence="1">
    <location>
        <begin position="1"/>
        <end position="25"/>
    </location>
</feature>
<dbReference type="Proteomes" id="UP000632740">
    <property type="component" value="Unassembled WGS sequence"/>
</dbReference>
<dbReference type="RefSeq" id="WP_203758749.1">
    <property type="nucleotide sequence ID" value="NZ_BONK01000028.1"/>
</dbReference>
<comment type="caution">
    <text evidence="2">The sequence shown here is derived from an EMBL/GenBank/DDBJ whole genome shotgun (WGS) entry which is preliminary data.</text>
</comment>
<evidence type="ECO:0000313" key="3">
    <source>
        <dbReference type="Proteomes" id="UP000632740"/>
    </source>
</evidence>
<feature type="region of interest" description="Disordered" evidence="1">
    <location>
        <begin position="38"/>
        <end position="99"/>
    </location>
</feature>
<proteinExistence type="predicted"/>
<sequence>MIERPEDRDPRPDPATWSADELEGKTSEERLAILHALQARSEEQATARRGRPLREGDISSTKGDFPVITRLVGRHLPDGTYEDLTGASDRVNPSREEHE</sequence>
<reference evidence="2" key="1">
    <citation type="submission" date="2021-01" db="EMBL/GenBank/DDBJ databases">
        <title>Whole genome shotgun sequence of Cellulomonas chitinilytica NBRC 110799.</title>
        <authorList>
            <person name="Komaki H."/>
            <person name="Tamura T."/>
        </authorList>
    </citation>
    <scope>NUCLEOTIDE SEQUENCE</scope>
    <source>
        <strain evidence="2">NBRC 110799</strain>
    </source>
</reference>
<protein>
    <submittedName>
        <fullName evidence="2">Uncharacterized protein</fullName>
    </submittedName>
</protein>
<keyword evidence="3" id="KW-1185">Reference proteome</keyword>
<dbReference type="EMBL" id="BONK01000028">
    <property type="protein sequence ID" value="GIG23740.1"/>
    <property type="molecule type" value="Genomic_DNA"/>
</dbReference>